<dbReference type="SUPFAM" id="SSF56436">
    <property type="entry name" value="C-type lectin-like"/>
    <property type="match status" value="1"/>
</dbReference>
<dbReference type="KEGG" id="cao:Celal_1964"/>
<protein>
    <submittedName>
        <fullName evidence="3">Sulphatase-modifying factor protein</fullName>
    </submittedName>
</protein>
<name>E6XF40_CELAD</name>
<dbReference type="PANTHER" id="PTHR23150:SF19">
    <property type="entry name" value="FORMYLGLYCINE-GENERATING ENZYME"/>
    <property type="match status" value="1"/>
</dbReference>
<feature type="domain" description="Sulfatase-modifying factor enzyme-like" evidence="2">
    <location>
        <begin position="41"/>
        <end position="258"/>
    </location>
</feature>
<keyword evidence="4" id="KW-1185">Reference proteome</keyword>
<dbReference type="Pfam" id="PF03781">
    <property type="entry name" value="FGE-sulfatase"/>
    <property type="match status" value="1"/>
</dbReference>
<dbReference type="PANTHER" id="PTHR23150">
    <property type="entry name" value="SULFATASE MODIFYING FACTOR 1, 2"/>
    <property type="match status" value="1"/>
</dbReference>
<reference evidence="3 4" key="1">
    <citation type="journal article" date="2010" name="Stand. Genomic Sci.">
        <title>Complete genome sequence of Cellulophaga algicola type strain (IC166).</title>
        <authorList>
            <person name="Abt B."/>
            <person name="Lu M."/>
            <person name="Misra M."/>
            <person name="Han C."/>
            <person name="Nolan M."/>
            <person name="Lucas S."/>
            <person name="Hammon N."/>
            <person name="Deshpande S."/>
            <person name="Cheng J.F."/>
            <person name="Tapia R."/>
            <person name="Goodwin L."/>
            <person name="Pitluck S."/>
            <person name="Liolios K."/>
            <person name="Pagani I."/>
            <person name="Ivanova N."/>
            <person name="Mavromatis K."/>
            <person name="Ovchinikova G."/>
            <person name="Pati A."/>
            <person name="Chen A."/>
            <person name="Palaniappan K."/>
            <person name="Land M."/>
            <person name="Hauser L."/>
            <person name="Chang Y.J."/>
            <person name="Jeffries C.D."/>
            <person name="Detter J.C."/>
            <person name="Brambilla E."/>
            <person name="Rohde M."/>
            <person name="Tindall B.J."/>
            <person name="Goker M."/>
            <person name="Woyke T."/>
            <person name="Bristow J."/>
            <person name="Eisen J.A."/>
            <person name="Markowitz V."/>
            <person name="Hugenholtz P."/>
            <person name="Kyrpides N.C."/>
            <person name="Klenk H.P."/>
            <person name="Lapidus A."/>
        </authorList>
    </citation>
    <scope>NUCLEOTIDE SEQUENCE [LARGE SCALE GENOMIC DNA]</scope>
    <source>
        <strain evidence="4">DSM 14237 / IC166 / ACAM 630</strain>
    </source>
</reference>
<dbReference type="RefSeq" id="WP_013550739.1">
    <property type="nucleotide sequence ID" value="NC_014934.1"/>
</dbReference>
<dbReference type="eggNOG" id="COG1262">
    <property type="taxonomic scope" value="Bacteria"/>
</dbReference>
<dbReference type="EMBL" id="CP002453">
    <property type="protein sequence ID" value="ADV49262.1"/>
    <property type="molecule type" value="Genomic_DNA"/>
</dbReference>
<proteinExistence type="predicted"/>
<dbReference type="STRING" id="688270.Celal_1964"/>
<dbReference type="OrthoDB" id="9768004at2"/>
<evidence type="ECO:0000259" key="2">
    <source>
        <dbReference type="Pfam" id="PF03781"/>
    </source>
</evidence>
<accession>E6XF40</accession>
<gene>
    <name evidence="3" type="ordered locus">Celal_1964</name>
</gene>
<sequence>MDKRILKFHKLLLLFFLLVQSCNSQKKATPEQEQILEAAKTNFVFVEGGTFMMGKNGIRFANEHEVTLDSYSISKYETTWEEFDVYSELNDLELVYPNYRNQDDMGPNFGAIGMNWYQAKSYCEWLGEQLNLPIDLRTEAQWEYAARSRGLNVEHATDSGKIEGSFTEKRNYDGSKVAVGTFPPNPLGIYDMSGGRPEWTNDWSVMYPEEPITNPRYDTIVNRKDKVIRGFHKLSNSVYVRSSREPEQDGFGGGFRCVCNQKTKIE</sequence>
<dbReference type="InterPro" id="IPR005532">
    <property type="entry name" value="SUMF_dom"/>
</dbReference>
<dbReference type="Proteomes" id="UP000008634">
    <property type="component" value="Chromosome"/>
</dbReference>
<dbReference type="AlphaFoldDB" id="E6XF40"/>
<dbReference type="HOGENOM" id="CLU_012431_8_0_10"/>
<evidence type="ECO:0000256" key="1">
    <source>
        <dbReference type="SAM" id="SignalP"/>
    </source>
</evidence>
<dbReference type="InterPro" id="IPR042095">
    <property type="entry name" value="SUMF_sf"/>
</dbReference>
<dbReference type="InterPro" id="IPR051043">
    <property type="entry name" value="Sulfatase_Mod_Factor_Kinase"/>
</dbReference>
<dbReference type="PROSITE" id="PS51257">
    <property type="entry name" value="PROKAR_LIPOPROTEIN"/>
    <property type="match status" value="1"/>
</dbReference>
<evidence type="ECO:0000313" key="4">
    <source>
        <dbReference type="Proteomes" id="UP000008634"/>
    </source>
</evidence>
<dbReference type="InterPro" id="IPR016187">
    <property type="entry name" value="CTDL_fold"/>
</dbReference>
<keyword evidence="1" id="KW-0732">Signal</keyword>
<dbReference type="Gene3D" id="3.90.1580.10">
    <property type="entry name" value="paralog of FGE (formylglycine-generating enzyme)"/>
    <property type="match status" value="1"/>
</dbReference>
<feature type="chain" id="PRO_5003215690" evidence="1">
    <location>
        <begin position="27"/>
        <end position="266"/>
    </location>
</feature>
<dbReference type="GO" id="GO:0120147">
    <property type="term" value="F:formylglycine-generating oxidase activity"/>
    <property type="evidence" value="ECO:0007669"/>
    <property type="project" value="TreeGrafter"/>
</dbReference>
<organism evidence="3 4">
    <name type="scientific">Cellulophaga algicola (strain DSM 14237 / IC166 / ACAM 630)</name>
    <dbReference type="NCBI Taxonomy" id="688270"/>
    <lineage>
        <taxon>Bacteria</taxon>
        <taxon>Pseudomonadati</taxon>
        <taxon>Bacteroidota</taxon>
        <taxon>Flavobacteriia</taxon>
        <taxon>Flavobacteriales</taxon>
        <taxon>Flavobacteriaceae</taxon>
        <taxon>Cellulophaga</taxon>
    </lineage>
</organism>
<feature type="signal peptide" evidence="1">
    <location>
        <begin position="1"/>
        <end position="26"/>
    </location>
</feature>
<evidence type="ECO:0000313" key="3">
    <source>
        <dbReference type="EMBL" id="ADV49262.1"/>
    </source>
</evidence>